<gene>
    <name evidence="1" type="ORF">LMG23994_00874</name>
</gene>
<accession>A0ABM8WFA1</accession>
<reference evidence="1 2" key="1">
    <citation type="submission" date="2021-08" db="EMBL/GenBank/DDBJ databases">
        <authorList>
            <person name="Peeters C."/>
        </authorList>
    </citation>
    <scope>NUCLEOTIDE SEQUENCE [LARGE SCALE GENOMIC DNA]</scope>
    <source>
        <strain evidence="1 2">LMG 23994</strain>
    </source>
</reference>
<comment type="caution">
    <text evidence="1">The sequence shown here is derived from an EMBL/GenBank/DDBJ whole genome shotgun (WGS) entry which is preliminary data.</text>
</comment>
<dbReference type="Pfam" id="PF11136">
    <property type="entry name" value="DUF2889"/>
    <property type="match status" value="1"/>
</dbReference>
<keyword evidence="2" id="KW-1185">Reference proteome</keyword>
<evidence type="ECO:0000313" key="2">
    <source>
        <dbReference type="Proteomes" id="UP000701702"/>
    </source>
</evidence>
<proteinExistence type="predicted"/>
<evidence type="ECO:0000313" key="1">
    <source>
        <dbReference type="EMBL" id="CAG9166000.1"/>
    </source>
</evidence>
<name>A0ABM8WFA1_9BURK</name>
<evidence type="ECO:0008006" key="3">
    <source>
        <dbReference type="Google" id="ProtNLM"/>
    </source>
</evidence>
<dbReference type="InterPro" id="IPR021312">
    <property type="entry name" value="DUF2889"/>
</dbReference>
<protein>
    <recommendedName>
        <fullName evidence="3">DUF2889 domain-containing protein</fullName>
    </recommendedName>
</protein>
<dbReference type="EMBL" id="CAJZAF010000003">
    <property type="protein sequence ID" value="CAG9166000.1"/>
    <property type="molecule type" value="Genomic_DNA"/>
</dbReference>
<organism evidence="1 2">
    <name type="scientific">Cupriavidus pinatubonensis</name>
    <dbReference type="NCBI Taxonomy" id="248026"/>
    <lineage>
        <taxon>Bacteria</taxon>
        <taxon>Pseudomonadati</taxon>
        <taxon>Pseudomonadota</taxon>
        <taxon>Betaproteobacteria</taxon>
        <taxon>Burkholderiales</taxon>
        <taxon>Burkholderiaceae</taxon>
        <taxon>Cupriavidus</taxon>
    </lineage>
</organism>
<dbReference type="Proteomes" id="UP000701702">
    <property type="component" value="Unassembled WGS sequence"/>
</dbReference>
<sequence>MFRRRIIVSSKPGTAQPLVRAALEDDFHHFRVEVHGMDGYVAHIAGCALRQPYTLCNAAGARLEALLGMPLSSIAHEVTRVADASEQCTHLFELAGLAIAAAARGIARRQYDIEVPMRVTGRTVPRLARDGVDVLAWTVQDTVIAAPAPYAGVDLNRGMARWALSTLPFEEAEAALVLRRCTGISRGRGKPLDAQIHASPSGHCYSQQPVRAMQALRVVGSTWDFADTPEALCADDLAWLAFSASGGEGPTGE</sequence>